<dbReference type="PATRIC" id="fig|1230338.3.peg.578"/>
<evidence type="ECO:0000313" key="1">
    <source>
        <dbReference type="EMBL" id="ELA09269.1"/>
    </source>
</evidence>
<organism evidence="1 2">
    <name type="scientific">Moraxella macacae 0408225</name>
    <dbReference type="NCBI Taxonomy" id="1230338"/>
    <lineage>
        <taxon>Bacteria</taxon>
        <taxon>Pseudomonadati</taxon>
        <taxon>Pseudomonadota</taxon>
        <taxon>Gammaproteobacteria</taxon>
        <taxon>Moraxellales</taxon>
        <taxon>Moraxellaceae</taxon>
        <taxon>Moraxella</taxon>
    </lineage>
</organism>
<accession>L2F870</accession>
<comment type="caution">
    <text evidence="1">The sequence shown here is derived from an EMBL/GenBank/DDBJ whole genome shotgun (WGS) entry which is preliminary data.</text>
</comment>
<proteinExistence type="predicted"/>
<protein>
    <submittedName>
        <fullName evidence="1">Uncharacterized protein</fullName>
    </submittedName>
</protein>
<reference evidence="1 2" key="1">
    <citation type="journal article" date="2013" name="Genome Announc.">
        <title>Genome Sequence of Moraxella macacae 0408225, a Novel Bacterial Species Isolated from a Cynomolgus Macaque with Epistaxis.</title>
        <authorList>
            <person name="Ladner J.T."/>
            <person name="Whitehouse C.A."/>
            <person name="Koroleva G.I."/>
            <person name="Palacios G.F."/>
        </authorList>
    </citation>
    <scope>NUCLEOTIDE SEQUENCE [LARGE SCALE GENOMIC DNA]</scope>
    <source>
        <strain evidence="1 2">0408225</strain>
    </source>
</reference>
<name>L2F870_9GAMM</name>
<dbReference type="RefSeq" id="WP_009767089.1">
    <property type="nucleotide sequence ID" value="NZ_ANIN01000001.1"/>
</dbReference>
<evidence type="ECO:0000313" key="2">
    <source>
        <dbReference type="Proteomes" id="UP000023795"/>
    </source>
</evidence>
<dbReference type="AlphaFoldDB" id="L2F870"/>
<sequence length="127" mass="14682">MPKPQLTQEAIAFIIQIRDDPTTITTWQDISNMVKEKFNINVSLQGIAKSYHRNKGKINPSIFLTHRGKIQEFQKIDTNKSLTNQYSTPSLPKNNIIKKNLNNRNEYDTSYSDNLTSEDIEKLLNIN</sequence>
<dbReference type="Proteomes" id="UP000023795">
    <property type="component" value="Unassembled WGS sequence"/>
</dbReference>
<dbReference type="STRING" id="1230338.MOMA_02650"/>
<dbReference type="EMBL" id="ANIN01000001">
    <property type="protein sequence ID" value="ELA09269.1"/>
    <property type="molecule type" value="Genomic_DNA"/>
</dbReference>
<gene>
    <name evidence="1" type="ORF">MOMA_02650</name>
</gene>
<keyword evidence="2" id="KW-1185">Reference proteome</keyword>